<dbReference type="SMART" id="SM00612">
    <property type="entry name" value="Kelch"/>
    <property type="match status" value="2"/>
</dbReference>
<dbReference type="PANTHER" id="PTHR46344:SF27">
    <property type="entry name" value="KELCH REPEAT SUPERFAMILY PROTEIN"/>
    <property type="match status" value="1"/>
</dbReference>
<dbReference type="Pfam" id="PF01344">
    <property type="entry name" value="Kelch_1"/>
    <property type="match status" value="1"/>
</dbReference>
<dbReference type="EMBL" id="CAJOAZ010008027">
    <property type="protein sequence ID" value="CAF4175757.1"/>
    <property type="molecule type" value="Genomic_DNA"/>
</dbReference>
<keyword evidence="2" id="KW-0677">Repeat</keyword>
<dbReference type="InterPro" id="IPR037293">
    <property type="entry name" value="Gal_Oxidase_central_sf"/>
</dbReference>
<proteinExistence type="predicted"/>
<dbReference type="SUPFAM" id="SSF117281">
    <property type="entry name" value="Kelch motif"/>
    <property type="match status" value="1"/>
</dbReference>
<dbReference type="Gene3D" id="2.130.10.80">
    <property type="entry name" value="Galactose oxidase/kelch, beta-propeller"/>
    <property type="match status" value="2"/>
</dbReference>
<name>A0A819ZTX1_9BILA</name>
<sequence>SAELYDPSTGTWTTTANMSIARYYHTASTLANGSILVAGGYNTANLNSAELYNPSTGTWTTTANMSIARFIHTASILTNGKILVAGGNGTSGYLNSAELY</sequence>
<evidence type="ECO:0000256" key="1">
    <source>
        <dbReference type="ARBA" id="ARBA00022441"/>
    </source>
</evidence>
<reference evidence="3" key="1">
    <citation type="submission" date="2021-02" db="EMBL/GenBank/DDBJ databases">
        <authorList>
            <person name="Nowell W R."/>
        </authorList>
    </citation>
    <scope>NUCLEOTIDE SEQUENCE</scope>
</reference>
<gene>
    <name evidence="3" type="ORF">OXD698_LOCUS39432</name>
</gene>
<organism evidence="3 4">
    <name type="scientific">Adineta steineri</name>
    <dbReference type="NCBI Taxonomy" id="433720"/>
    <lineage>
        <taxon>Eukaryota</taxon>
        <taxon>Metazoa</taxon>
        <taxon>Spiralia</taxon>
        <taxon>Gnathifera</taxon>
        <taxon>Rotifera</taxon>
        <taxon>Eurotatoria</taxon>
        <taxon>Bdelloidea</taxon>
        <taxon>Adinetida</taxon>
        <taxon>Adinetidae</taxon>
        <taxon>Adineta</taxon>
    </lineage>
</organism>
<dbReference type="AlphaFoldDB" id="A0A819ZTX1"/>
<dbReference type="InterPro" id="IPR006652">
    <property type="entry name" value="Kelch_1"/>
</dbReference>
<comment type="caution">
    <text evidence="3">The sequence shown here is derived from an EMBL/GenBank/DDBJ whole genome shotgun (WGS) entry which is preliminary data.</text>
</comment>
<keyword evidence="1" id="KW-0880">Kelch repeat</keyword>
<dbReference type="PANTHER" id="PTHR46344">
    <property type="entry name" value="OS02G0202900 PROTEIN"/>
    <property type="match status" value="1"/>
</dbReference>
<dbReference type="Proteomes" id="UP000663844">
    <property type="component" value="Unassembled WGS sequence"/>
</dbReference>
<evidence type="ECO:0000313" key="4">
    <source>
        <dbReference type="Proteomes" id="UP000663844"/>
    </source>
</evidence>
<dbReference type="InterPro" id="IPR015915">
    <property type="entry name" value="Kelch-typ_b-propeller"/>
</dbReference>
<evidence type="ECO:0000313" key="3">
    <source>
        <dbReference type="EMBL" id="CAF4175757.1"/>
    </source>
</evidence>
<accession>A0A819ZTX1</accession>
<protein>
    <recommendedName>
        <fullName evidence="5">Kelch-like protein</fullName>
    </recommendedName>
</protein>
<feature type="non-terminal residue" evidence="3">
    <location>
        <position position="1"/>
    </location>
</feature>
<evidence type="ECO:0000256" key="2">
    <source>
        <dbReference type="ARBA" id="ARBA00022737"/>
    </source>
</evidence>
<evidence type="ECO:0008006" key="5">
    <source>
        <dbReference type="Google" id="ProtNLM"/>
    </source>
</evidence>